<feature type="compositionally biased region" description="Basic and acidic residues" evidence="3">
    <location>
        <begin position="346"/>
        <end position="356"/>
    </location>
</feature>
<proteinExistence type="inferred from homology"/>
<evidence type="ECO:0008006" key="6">
    <source>
        <dbReference type="Google" id="ProtNLM"/>
    </source>
</evidence>
<evidence type="ECO:0000256" key="1">
    <source>
        <dbReference type="ARBA" id="ARBA00007692"/>
    </source>
</evidence>
<evidence type="ECO:0000313" key="5">
    <source>
        <dbReference type="Proteomes" id="UP000826234"/>
    </source>
</evidence>
<feature type="compositionally biased region" description="Acidic residues" evidence="3">
    <location>
        <begin position="357"/>
        <end position="366"/>
    </location>
</feature>
<feature type="region of interest" description="Disordered" evidence="3">
    <location>
        <begin position="346"/>
        <end position="366"/>
    </location>
</feature>
<dbReference type="EMBL" id="JAIPUX010001880">
    <property type="protein sequence ID" value="KAH0623979.1"/>
    <property type="molecule type" value="Genomic_DNA"/>
</dbReference>
<dbReference type="Pfam" id="PF02536">
    <property type="entry name" value="mTERF"/>
    <property type="match status" value="1"/>
</dbReference>
<keyword evidence="2" id="KW-0809">Transit peptide</keyword>
<evidence type="ECO:0000256" key="3">
    <source>
        <dbReference type="SAM" id="MobiDB-lite"/>
    </source>
</evidence>
<gene>
    <name evidence="4" type="ORF">JD844_007212</name>
</gene>
<comment type="similarity">
    <text evidence="1">Belongs to the mTERF family.</text>
</comment>
<evidence type="ECO:0000256" key="2">
    <source>
        <dbReference type="ARBA" id="ARBA00022946"/>
    </source>
</evidence>
<dbReference type="PANTHER" id="PTHR13068:SF203">
    <property type="entry name" value="TRANSCRIPTION TERMINATION FACTOR 4, MITOCHONDRIAL"/>
    <property type="match status" value="1"/>
</dbReference>
<keyword evidence="5" id="KW-1185">Reference proteome</keyword>
<feature type="compositionally biased region" description="Basic and acidic residues" evidence="3">
    <location>
        <begin position="80"/>
        <end position="89"/>
    </location>
</feature>
<dbReference type="PANTHER" id="PTHR13068">
    <property type="entry name" value="CGI-12 PROTEIN-RELATED"/>
    <property type="match status" value="1"/>
</dbReference>
<dbReference type="InterPro" id="IPR038538">
    <property type="entry name" value="MTERF_sf"/>
</dbReference>
<organism evidence="4 5">
    <name type="scientific">Phrynosoma platyrhinos</name>
    <name type="common">Desert horned lizard</name>
    <dbReference type="NCBI Taxonomy" id="52577"/>
    <lineage>
        <taxon>Eukaryota</taxon>
        <taxon>Metazoa</taxon>
        <taxon>Chordata</taxon>
        <taxon>Craniata</taxon>
        <taxon>Vertebrata</taxon>
        <taxon>Euteleostomi</taxon>
        <taxon>Lepidosauria</taxon>
        <taxon>Squamata</taxon>
        <taxon>Bifurcata</taxon>
        <taxon>Unidentata</taxon>
        <taxon>Episquamata</taxon>
        <taxon>Toxicofera</taxon>
        <taxon>Iguania</taxon>
        <taxon>Phrynosomatidae</taxon>
        <taxon>Phrynosomatinae</taxon>
        <taxon>Phrynosoma</taxon>
    </lineage>
</organism>
<sequence>CGILGIVVVQLSELGYLSLFLQILKKSCLPVSYHHIQSSLKALHVEFLWPLQSLGSYRLTRTNSSEQSEASFPFCGSKSDSSEGSEKPLETLTNSPVDPEESADLDCSKLGKVADSFLDVGLSPAQVTHLFSLQPKLPPQPRLAVVSELLLLGLSTDSILKALQKHPELLRMPAKHLRGRANLLRRLGFQEDGLNHVTLHFPNIFTLPQKRIEALERLLKEKCLFTVDQVSKILQTCPNMLLEELNDVEYKFQFAYFRMGVKHREIVKSGFFQAKLSEIKNRFIFLERLGLYQTPDKKGQTQIVNPKLKSIIRASENDFVAKIACSTIEEYEIFKKLLAREEEQKWEKEEAVKNEESDLENDDGLI</sequence>
<dbReference type="InterPro" id="IPR003690">
    <property type="entry name" value="MTERF"/>
</dbReference>
<reference evidence="4 5" key="1">
    <citation type="journal article" date="2022" name="Gigascience">
        <title>A chromosome-level genome assembly and annotation of the desert horned lizard, Phrynosoma platyrhinos, provides insight into chromosomal rearrangements among reptiles.</title>
        <authorList>
            <person name="Koochekian N."/>
            <person name="Ascanio A."/>
            <person name="Farleigh K."/>
            <person name="Card D.C."/>
            <person name="Schield D.R."/>
            <person name="Castoe T.A."/>
            <person name="Jezkova T."/>
        </authorList>
    </citation>
    <scope>NUCLEOTIDE SEQUENCE [LARGE SCALE GENOMIC DNA]</scope>
    <source>
        <strain evidence="4">NK-2021</strain>
    </source>
</reference>
<feature type="region of interest" description="Disordered" evidence="3">
    <location>
        <begin position="68"/>
        <end position="102"/>
    </location>
</feature>
<dbReference type="Gene3D" id="1.25.70.10">
    <property type="entry name" value="Transcription termination factor 3, mitochondrial"/>
    <property type="match status" value="1"/>
</dbReference>
<protein>
    <recommendedName>
        <fullName evidence="6">Mitochondrial transcription termination factor 4</fullName>
    </recommendedName>
</protein>
<name>A0ABQ7T2X0_PHRPL</name>
<dbReference type="SMART" id="SM00733">
    <property type="entry name" value="Mterf"/>
    <property type="match status" value="3"/>
</dbReference>
<dbReference type="Proteomes" id="UP000826234">
    <property type="component" value="Unassembled WGS sequence"/>
</dbReference>
<evidence type="ECO:0000313" key="4">
    <source>
        <dbReference type="EMBL" id="KAH0623979.1"/>
    </source>
</evidence>
<comment type="caution">
    <text evidence="4">The sequence shown here is derived from an EMBL/GenBank/DDBJ whole genome shotgun (WGS) entry which is preliminary data.</text>
</comment>
<accession>A0ABQ7T2X0</accession>
<feature type="non-terminal residue" evidence="4">
    <location>
        <position position="1"/>
    </location>
</feature>